<protein>
    <submittedName>
        <fullName evidence="2">Phosphoribosyltransferase</fullName>
    </submittedName>
</protein>
<reference evidence="2 3" key="1">
    <citation type="journal article" date="2017" name="Poromechanics V (2013)">
        <title>Genomic Characterization of the Arsenic-Tolerant Actinobacterium, &lt;i&gt;Rhodococcus erythropolis&lt;/i&gt; S43.</title>
        <authorList>
            <person name="Retamal-Morales G."/>
            <person name="Mehnert M."/>
            <person name="Schwabe R."/>
            <person name="Tischler D."/>
            <person name="Schloemann M."/>
            <person name="Levican G.J."/>
        </authorList>
    </citation>
    <scope>NUCLEOTIDE SEQUENCE [LARGE SCALE GENOMIC DNA]</scope>
    <source>
        <strain evidence="2 3">S43</strain>
    </source>
</reference>
<proteinExistence type="inferred from homology"/>
<evidence type="ECO:0000256" key="1">
    <source>
        <dbReference type="ARBA" id="ARBA00008007"/>
    </source>
</evidence>
<dbReference type="InterPro" id="IPR029057">
    <property type="entry name" value="PRTase-like"/>
</dbReference>
<dbReference type="InterPro" id="IPR051910">
    <property type="entry name" value="ComF/GntX_DNA_util-trans"/>
</dbReference>
<dbReference type="SUPFAM" id="SSF53271">
    <property type="entry name" value="PRTase-like"/>
    <property type="match status" value="1"/>
</dbReference>
<dbReference type="AlphaFoldDB" id="A0A5N5DUH3"/>
<dbReference type="CDD" id="cd06223">
    <property type="entry name" value="PRTases_typeI"/>
    <property type="match status" value="1"/>
</dbReference>
<comment type="similarity">
    <text evidence="1">Belongs to the ComF/GntX family.</text>
</comment>
<keyword evidence="2" id="KW-0328">Glycosyltransferase</keyword>
<dbReference type="Proteomes" id="UP000325576">
    <property type="component" value="Unassembled WGS sequence"/>
</dbReference>
<dbReference type="EMBL" id="MRBO01000800">
    <property type="protein sequence ID" value="KAB2581726.1"/>
    <property type="molecule type" value="Genomic_DNA"/>
</dbReference>
<keyword evidence="2" id="KW-0808">Transferase</keyword>
<organism evidence="2 3">
    <name type="scientific">Rhodococcus erythropolis</name>
    <name type="common">Arthrobacter picolinophilus</name>
    <dbReference type="NCBI Taxonomy" id="1833"/>
    <lineage>
        <taxon>Bacteria</taxon>
        <taxon>Bacillati</taxon>
        <taxon>Actinomycetota</taxon>
        <taxon>Actinomycetes</taxon>
        <taxon>Mycobacteriales</taxon>
        <taxon>Nocardiaceae</taxon>
        <taxon>Rhodococcus</taxon>
        <taxon>Rhodococcus erythropolis group</taxon>
    </lineage>
</organism>
<evidence type="ECO:0000313" key="2">
    <source>
        <dbReference type="EMBL" id="KAB2581726.1"/>
    </source>
</evidence>
<name>A0A5N5DUH3_RHOER</name>
<evidence type="ECO:0000313" key="3">
    <source>
        <dbReference type="Proteomes" id="UP000325576"/>
    </source>
</evidence>
<dbReference type="Gene3D" id="3.40.50.2020">
    <property type="match status" value="1"/>
</dbReference>
<dbReference type="PANTHER" id="PTHR47505">
    <property type="entry name" value="DNA UTILIZATION PROTEIN YHGH"/>
    <property type="match status" value="1"/>
</dbReference>
<comment type="caution">
    <text evidence="2">The sequence shown here is derived from an EMBL/GenBank/DDBJ whole genome shotgun (WGS) entry which is preliminary data.</text>
</comment>
<dbReference type="InterPro" id="IPR000836">
    <property type="entry name" value="PRTase_dom"/>
</dbReference>
<accession>A0A5N5DUH3</accession>
<dbReference type="PANTHER" id="PTHR47505:SF1">
    <property type="entry name" value="DNA UTILIZATION PROTEIN YHGH"/>
    <property type="match status" value="1"/>
</dbReference>
<sequence>MHVGALIHDSAMGDKKFGAGLLDLLLPRECGGCGRTGTLWCGECAELLRDHPVQLSPRVDPGVPVWALGRYDGPRRRSVIEMKERGRRDLATPLGIAVAGALGTLERWGEVGGRGRTPIMLVPAPTRARAARSRGGDPVRRIAESVREKREVGSVEGRPVRVCPILRMTRGVRDSVGLSAADRVTNVNGHVSLDTTAVSSIVGDGDIVLLDDVLTTGATAAESVRALTLSGIRTTLVLVLAGA</sequence>
<dbReference type="GO" id="GO:0016757">
    <property type="term" value="F:glycosyltransferase activity"/>
    <property type="evidence" value="ECO:0007669"/>
    <property type="project" value="UniProtKB-KW"/>
</dbReference>
<gene>
    <name evidence="2" type="ORF">BS297_29375</name>
</gene>